<feature type="compositionally biased region" description="Low complexity" evidence="1">
    <location>
        <begin position="47"/>
        <end position="62"/>
    </location>
</feature>
<feature type="region of interest" description="Disordered" evidence="1">
    <location>
        <begin position="42"/>
        <end position="92"/>
    </location>
</feature>
<protein>
    <submittedName>
        <fullName evidence="2">Uncharacterized protein</fullName>
    </submittedName>
</protein>
<feature type="compositionally biased region" description="Low complexity" evidence="1">
    <location>
        <begin position="69"/>
        <end position="92"/>
    </location>
</feature>
<evidence type="ECO:0000313" key="4">
    <source>
        <dbReference type="Proteomes" id="UP000197535"/>
    </source>
</evidence>
<comment type="caution">
    <text evidence="2">The sequence shown here is derived from an EMBL/GenBank/DDBJ whole genome shotgun (WGS) entry which is preliminary data.</text>
</comment>
<proteinExistence type="predicted"/>
<dbReference type="EMBL" id="LSTO01000001">
    <property type="protein sequence ID" value="OWW19378.1"/>
    <property type="molecule type" value="Genomic_DNA"/>
</dbReference>
<dbReference type="AlphaFoldDB" id="A0A254T6Z6"/>
<evidence type="ECO:0000313" key="2">
    <source>
        <dbReference type="EMBL" id="OWW18414.1"/>
    </source>
</evidence>
<name>A0A254T6Z6_9BURK</name>
<accession>A0A254T6Z6</accession>
<evidence type="ECO:0000313" key="3">
    <source>
        <dbReference type="EMBL" id="OWW19378.1"/>
    </source>
</evidence>
<dbReference type="EMBL" id="LSTO01000006">
    <property type="protein sequence ID" value="OWW18414.1"/>
    <property type="molecule type" value="Genomic_DNA"/>
</dbReference>
<dbReference type="Proteomes" id="UP000197535">
    <property type="component" value="Unassembled WGS sequence"/>
</dbReference>
<dbReference type="RefSeq" id="WP_141104011.1">
    <property type="nucleotide sequence ID" value="NZ_LSTO01000001.1"/>
</dbReference>
<organism evidence="2 4">
    <name type="scientific">Noviherbaspirillum denitrificans</name>
    <dbReference type="NCBI Taxonomy" id="1968433"/>
    <lineage>
        <taxon>Bacteria</taxon>
        <taxon>Pseudomonadati</taxon>
        <taxon>Pseudomonadota</taxon>
        <taxon>Betaproteobacteria</taxon>
        <taxon>Burkholderiales</taxon>
        <taxon>Oxalobacteraceae</taxon>
        <taxon>Noviherbaspirillum</taxon>
    </lineage>
</organism>
<evidence type="ECO:0000256" key="1">
    <source>
        <dbReference type="SAM" id="MobiDB-lite"/>
    </source>
</evidence>
<sequence length="92" mass="9059">MIKIKEPVMIGGQSYARGVKVEVDVDDAAVVVGMGRAEYVKAEAKGSAKSAAKGATTDGASGQQQDGQTGSNDGSANGNGGNENDNTGAGGQ</sequence>
<reference evidence="2 4" key="1">
    <citation type="submission" date="2016-02" db="EMBL/GenBank/DDBJ databases">
        <authorList>
            <person name="Wen L."/>
            <person name="He K."/>
            <person name="Yang H."/>
        </authorList>
    </citation>
    <scope>NUCLEOTIDE SEQUENCE [LARGE SCALE GENOMIC DNA]</scope>
    <source>
        <strain evidence="2 4">TSA40</strain>
    </source>
</reference>
<gene>
    <name evidence="2" type="ORF">AYR66_01020</name>
    <name evidence="3" type="ORF">AYR66_07505</name>
</gene>
<keyword evidence="4" id="KW-1185">Reference proteome</keyword>